<dbReference type="Proteomes" id="UP001574169">
    <property type="component" value="Unassembled WGS sequence"/>
</dbReference>
<dbReference type="EMBL" id="JBCFQL010000007">
    <property type="protein sequence ID" value="MFA9191325.1"/>
    <property type="molecule type" value="Genomic_DNA"/>
</dbReference>
<keyword evidence="3" id="KW-1185">Reference proteome</keyword>
<evidence type="ECO:0000313" key="3">
    <source>
        <dbReference type="Proteomes" id="UP001574169"/>
    </source>
</evidence>
<dbReference type="InterPro" id="IPR024213">
    <property type="entry name" value="DUF3822"/>
</dbReference>
<name>A0ABV4TBG0_9FLAO</name>
<reference evidence="2 3" key="1">
    <citation type="submission" date="2024-04" db="EMBL/GenBank/DDBJ databases">
        <title>New Clade of Flavobacterium.</title>
        <authorList>
            <person name="Matos L."/>
            <person name="Proenca D.N."/>
            <person name="Fransisco R.M."/>
            <person name="Chung A.P."/>
            <person name="Maccario L."/>
            <person name="Sorensen S.J."/>
            <person name="Morais P.V."/>
        </authorList>
    </citation>
    <scope>NUCLEOTIDE SEQUENCE [LARGE SCALE GENOMIC DNA]</scope>
    <source>
        <strain evidence="2 3">FZUC8N2.13</strain>
    </source>
</reference>
<dbReference type="Gene3D" id="3.30.420.260">
    <property type="match status" value="1"/>
</dbReference>
<keyword evidence="1" id="KW-0812">Transmembrane</keyword>
<dbReference type="Pfam" id="PF12864">
    <property type="entry name" value="DUF3822"/>
    <property type="match status" value="1"/>
</dbReference>
<keyword evidence="1" id="KW-1133">Transmembrane helix</keyword>
<keyword evidence="1" id="KW-0472">Membrane</keyword>
<dbReference type="CDD" id="cd24013">
    <property type="entry name" value="ASKHA_ATPase_BT3980-like"/>
    <property type="match status" value="1"/>
</dbReference>
<comment type="caution">
    <text evidence="2">The sequence shown here is derived from an EMBL/GenBank/DDBJ whole genome shotgun (WGS) entry which is preliminary data.</text>
</comment>
<gene>
    <name evidence="2" type="ORF">AAGV28_08080</name>
</gene>
<organism evidence="2 3">
    <name type="scientific">Flavobacterium zubiriense</name>
    <dbReference type="NCBI Taxonomy" id="3138075"/>
    <lineage>
        <taxon>Bacteria</taxon>
        <taxon>Pseudomonadati</taxon>
        <taxon>Bacteroidota</taxon>
        <taxon>Flavobacteriia</taxon>
        <taxon>Flavobacteriales</taxon>
        <taxon>Flavobacteriaceae</taxon>
        <taxon>Flavobacterium</taxon>
    </lineage>
</organism>
<evidence type="ECO:0000313" key="2">
    <source>
        <dbReference type="EMBL" id="MFA9191325.1"/>
    </source>
</evidence>
<feature type="transmembrane region" description="Helical" evidence="1">
    <location>
        <begin position="21"/>
        <end position="44"/>
    </location>
</feature>
<dbReference type="Gene3D" id="3.30.420.250">
    <property type="match status" value="1"/>
</dbReference>
<sequence>MTKNFAIPSCLFVVKLSTTTLLLKLLLIFEIVIGIAIAIAIEICKFVIQKKHSLMDITEKKYKKLSIQVSLTGLSFCCFDTLNNTVSSFKEIHFDPFEKNLKIEDLFANAFAEHSELNEQYDDVLVIHNNNLSTFVPTPLFDENYLGSYLQYNTKVFETDFFAFDEISNYEINAVYIPYVNMNNFFIDKFGSFEYKHANSILVTKLLDASKNVDTKKMMVHFNATHFEIVVIQNQKLLLFNSFEYQTPEDFIYYILFTAEQLNMNPENFPLELIGNITAESPFFKMAYKYIRNVSLLDVEDLRWNNYFSEAENRNHFILFNS</sequence>
<evidence type="ECO:0000256" key="1">
    <source>
        <dbReference type="SAM" id="Phobius"/>
    </source>
</evidence>
<protein>
    <submittedName>
        <fullName evidence="2">DUF3822 family protein</fullName>
    </submittedName>
</protein>
<proteinExistence type="predicted"/>
<accession>A0ABV4TBG0</accession>